<dbReference type="Proteomes" id="UP000800035">
    <property type="component" value="Unassembled WGS sequence"/>
</dbReference>
<feature type="compositionally biased region" description="Polar residues" evidence="1">
    <location>
        <begin position="841"/>
        <end position="850"/>
    </location>
</feature>
<name>A0A6A5U901_9PLEO</name>
<keyword evidence="3" id="KW-1185">Reference proteome</keyword>
<organism evidence="2 3">
    <name type="scientific">Byssothecium circinans</name>
    <dbReference type="NCBI Taxonomy" id="147558"/>
    <lineage>
        <taxon>Eukaryota</taxon>
        <taxon>Fungi</taxon>
        <taxon>Dikarya</taxon>
        <taxon>Ascomycota</taxon>
        <taxon>Pezizomycotina</taxon>
        <taxon>Dothideomycetes</taxon>
        <taxon>Pleosporomycetidae</taxon>
        <taxon>Pleosporales</taxon>
        <taxon>Massarineae</taxon>
        <taxon>Massarinaceae</taxon>
        <taxon>Byssothecium</taxon>
    </lineage>
</organism>
<feature type="compositionally biased region" description="Polar residues" evidence="1">
    <location>
        <begin position="806"/>
        <end position="817"/>
    </location>
</feature>
<feature type="region of interest" description="Disordered" evidence="1">
    <location>
        <begin position="666"/>
        <end position="856"/>
    </location>
</feature>
<evidence type="ECO:0000256" key="1">
    <source>
        <dbReference type="SAM" id="MobiDB-lite"/>
    </source>
</evidence>
<proteinExistence type="predicted"/>
<feature type="region of interest" description="Disordered" evidence="1">
    <location>
        <begin position="375"/>
        <end position="420"/>
    </location>
</feature>
<feature type="region of interest" description="Disordered" evidence="1">
    <location>
        <begin position="599"/>
        <end position="647"/>
    </location>
</feature>
<accession>A0A6A5U901</accession>
<feature type="compositionally biased region" description="Basic residues" evidence="1">
    <location>
        <begin position="681"/>
        <end position="693"/>
    </location>
</feature>
<dbReference type="EMBL" id="ML976980">
    <property type="protein sequence ID" value="KAF1961643.1"/>
    <property type="molecule type" value="Genomic_DNA"/>
</dbReference>
<protein>
    <submittedName>
        <fullName evidence="2">Uncharacterized protein</fullName>
    </submittedName>
</protein>
<sequence length="955" mass="106500">MDSSHAQNDFTVEDLDAMIIAMANTTKRWTSEKSHQGVLDMNSKELERINKLVNDEERSAQVGHGNLATNAQEKLTRRTKGKWKFSRLNVKGAPQLLIELGTVGDRVVVAMPPEARIAYYKNKRLTPLDSLPVVMTVNSRFVGVVDPSIHFNCIPTPSPLFALIQYVALKLSVTQKLNVVPHTPPTKDLREALQSLPPWDGEDTPMQNMLTQREEPMETSIMAKPQLHNDPPVATMASELFNLVPVEIMRMGSASLVDNTPVQYDGNQISVDAAHTFTAPVPRMFSPADGDRFDKNNLDPVGVMEAPEVDAVAQIGHDFQNESTPEPLVPPVSKSIIPGSSGSGNIGMDDAPMEDANTMVSLPEHNVSQDVTTQDVPVGHAGTEDNLDDSLVGQGPNQDIPPDDSARSEDGEMPTLSSQEKVDRLVEHVGEDLLDLLPDLVEDAFYSDDEVYDDDGRPIWWDLNLRVGTTMHNDDQLLELCIYLRSHRNKNFAPTFWFRAFQGLDTPVPRPELRNPLKTSAHFKGFVECWTLDEPFCFMTNKEQFKASVRYYFAHEAVSEQYEDWRIPVDGLNAKFLDDLTEACNTMAREKNRTDLVKDVPPRMTRPSMTPSSDFIEDETPEEPLEEEVDDEGNPFADGLQRKSLKSGKASSAMDFEMDSEQIYSLTASTAPSSRFTGRAARPRRRRLRRKPKSPNLPVALPNASMESELLSPERPRGRMGKTPKHIDPTADTGIDVLYTGRSNDDIIPSSPPVPISSTRMRAPPVRPPRTRDFTILEDAMEDVSISGEGQEDIGLSRGTKRTAPSPKTSRQGSHAGSSKRQRTGARNQDVARFGIWVTPRQPNNGNSPTPRRPFGEIDANIVVRPPPSTPSRGAKDKSIKLREISDRLSGLWKGRDGLRDEYSKADADRHQHTIDGNYTLVISMHEYLRTLDTQIEEMTKAIRRAQAELEEVVK</sequence>
<reference evidence="2" key="1">
    <citation type="journal article" date="2020" name="Stud. Mycol.">
        <title>101 Dothideomycetes genomes: a test case for predicting lifestyles and emergence of pathogens.</title>
        <authorList>
            <person name="Haridas S."/>
            <person name="Albert R."/>
            <person name="Binder M."/>
            <person name="Bloem J."/>
            <person name="Labutti K."/>
            <person name="Salamov A."/>
            <person name="Andreopoulos B."/>
            <person name="Baker S."/>
            <person name="Barry K."/>
            <person name="Bills G."/>
            <person name="Bluhm B."/>
            <person name="Cannon C."/>
            <person name="Castanera R."/>
            <person name="Culley D."/>
            <person name="Daum C."/>
            <person name="Ezra D."/>
            <person name="Gonzalez J."/>
            <person name="Henrissat B."/>
            <person name="Kuo A."/>
            <person name="Liang C."/>
            <person name="Lipzen A."/>
            <person name="Lutzoni F."/>
            <person name="Magnuson J."/>
            <person name="Mondo S."/>
            <person name="Nolan M."/>
            <person name="Ohm R."/>
            <person name="Pangilinan J."/>
            <person name="Park H.-J."/>
            <person name="Ramirez L."/>
            <person name="Alfaro M."/>
            <person name="Sun H."/>
            <person name="Tritt A."/>
            <person name="Yoshinaga Y."/>
            <person name="Zwiers L.-H."/>
            <person name="Turgeon B."/>
            <person name="Goodwin S."/>
            <person name="Spatafora J."/>
            <person name="Crous P."/>
            <person name="Grigoriev I."/>
        </authorList>
    </citation>
    <scope>NUCLEOTIDE SEQUENCE</scope>
    <source>
        <strain evidence="2">CBS 675.92</strain>
    </source>
</reference>
<evidence type="ECO:0000313" key="2">
    <source>
        <dbReference type="EMBL" id="KAF1961643.1"/>
    </source>
</evidence>
<feature type="compositionally biased region" description="Polar residues" evidence="1">
    <location>
        <begin position="666"/>
        <end position="676"/>
    </location>
</feature>
<feature type="region of interest" description="Disordered" evidence="1">
    <location>
        <begin position="320"/>
        <end position="353"/>
    </location>
</feature>
<dbReference type="AlphaFoldDB" id="A0A6A5U901"/>
<feature type="compositionally biased region" description="Low complexity" evidence="1">
    <location>
        <begin position="331"/>
        <end position="340"/>
    </location>
</feature>
<gene>
    <name evidence="2" type="ORF">CC80DRAFT_531503</name>
</gene>
<evidence type="ECO:0000313" key="3">
    <source>
        <dbReference type="Proteomes" id="UP000800035"/>
    </source>
</evidence>
<feature type="compositionally biased region" description="Acidic residues" evidence="1">
    <location>
        <begin position="615"/>
        <end position="633"/>
    </location>
</feature>